<dbReference type="NCBIfam" id="NF008306">
    <property type="entry name" value="PRK11098.1"/>
    <property type="match status" value="1"/>
</dbReference>
<evidence type="ECO:0000256" key="4">
    <source>
        <dbReference type="ARBA" id="ARBA00022989"/>
    </source>
</evidence>
<feature type="transmembrane region" description="Helical" evidence="6">
    <location>
        <begin position="55"/>
        <end position="76"/>
    </location>
</feature>
<dbReference type="NCBIfam" id="NF009036">
    <property type="entry name" value="PRK12369.1"/>
    <property type="match status" value="1"/>
</dbReference>
<dbReference type="RefSeq" id="WP_347794206.1">
    <property type="nucleotide sequence ID" value="NZ_JAYMYY010000001.1"/>
</dbReference>
<comment type="caution">
    <text evidence="7">The sequence shown here is derived from an EMBL/GenBank/DDBJ whole genome shotgun (WGS) entry which is preliminary data.</text>
</comment>
<name>A0ABV0HHF0_9ENTR</name>
<dbReference type="InterPro" id="IPR009248">
    <property type="entry name" value="SbmA_BacA"/>
</dbReference>
<feature type="transmembrane region" description="Helical" evidence="6">
    <location>
        <begin position="12"/>
        <end position="35"/>
    </location>
</feature>
<dbReference type="Proteomes" id="UP001444146">
    <property type="component" value="Unassembled WGS sequence"/>
</dbReference>
<feature type="transmembrane region" description="Helical" evidence="6">
    <location>
        <begin position="332"/>
        <end position="352"/>
    </location>
</feature>
<reference evidence="7 8" key="1">
    <citation type="submission" date="2024-01" db="EMBL/GenBank/DDBJ databases">
        <title>Pseudocitrobacter sp. Endophytic strain Cyp-38L.</title>
        <authorList>
            <person name="Amer M.A."/>
            <person name="Hamed S.M."/>
        </authorList>
    </citation>
    <scope>NUCLEOTIDE SEQUENCE [LARGE SCALE GENOMIC DNA]</scope>
    <source>
        <strain evidence="7 8">Cyp38S</strain>
    </source>
</reference>
<gene>
    <name evidence="7" type="primary">sbmA</name>
    <name evidence="7" type="ORF">VSR74_08220</name>
</gene>
<keyword evidence="8" id="KW-1185">Reference proteome</keyword>
<organism evidence="7 8">
    <name type="scientific">Pseudocitrobacter cyperus</name>
    <dbReference type="NCBI Taxonomy" id="3112843"/>
    <lineage>
        <taxon>Bacteria</taxon>
        <taxon>Pseudomonadati</taxon>
        <taxon>Pseudomonadota</taxon>
        <taxon>Gammaproteobacteria</taxon>
        <taxon>Enterobacterales</taxon>
        <taxon>Enterobacteriaceae</taxon>
        <taxon>Pseudocitrobacter</taxon>
    </lineage>
</organism>
<evidence type="ECO:0000256" key="2">
    <source>
        <dbReference type="ARBA" id="ARBA00022448"/>
    </source>
</evidence>
<feature type="transmembrane region" description="Helical" evidence="6">
    <location>
        <begin position="140"/>
        <end position="164"/>
    </location>
</feature>
<feature type="transmembrane region" description="Helical" evidence="6">
    <location>
        <begin position="241"/>
        <end position="263"/>
    </location>
</feature>
<evidence type="ECO:0000256" key="5">
    <source>
        <dbReference type="ARBA" id="ARBA00023136"/>
    </source>
</evidence>
<feature type="transmembrane region" description="Helical" evidence="6">
    <location>
        <begin position="88"/>
        <end position="112"/>
    </location>
</feature>
<evidence type="ECO:0000313" key="8">
    <source>
        <dbReference type="Proteomes" id="UP001444146"/>
    </source>
</evidence>
<keyword evidence="2" id="KW-0813">Transport</keyword>
<dbReference type="Pfam" id="PF05992">
    <property type="entry name" value="SbmA_BacA"/>
    <property type="match status" value="1"/>
</dbReference>
<dbReference type="SUPFAM" id="SSF90123">
    <property type="entry name" value="ABC transporter transmembrane region"/>
    <property type="match status" value="1"/>
</dbReference>
<evidence type="ECO:0000256" key="3">
    <source>
        <dbReference type="ARBA" id="ARBA00022692"/>
    </source>
</evidence>
<accession>A0ABV0HHF0</accession>
<dbReference type="PANTHER" id="PTHR11384:SF59">
    <property type="entry name" value="LYSOSOMAL COBALAMIN TRANSPORTER ABCD4"/>
    <property type="match status" value="1"/>
</dbReference>
<dbReference type="EMBL" id="JAYMYY010000001">
    <property type="protein sequence ID" value="MEO3989797.1"/>
    <property type="molecule type" value="Genomic_DNA"/>
</dbReference>
<keyword evidence="4 6" id="KW-1133">Transmembrane helix</keyword>
<proteinExistence type="predicted"/>
<dbReference type="PANTHER" id="PTHR11384">
    <property type="entry name" value="ATP-BINDING CASSETTE, SUB-FAMILY D MEMBER"/>
    <property type="match status" value="1"/>
</dbReference>
<evidence type="ECO:0000256" key="6">
    <source>
        <dbReference type="SAM" id="Phobius"/>
    </source>
</evidence>
<comment type="subcellular location">
    <subcellularLocation>
        <location evidence="1">Cell membrane</location>
        <topology evidence="1">Multi-pass membrane protein</topology>
    </subcellularLocation>
</comment>
<feature type="transmembrane region" description="Helical" evidence="6">
    <location>
        <begin position="209"/>
        <end position="229"/>
    </location>
</feature>
<keyword evidence="3 6" id="KW-0812">Transmembrane</keyword>
<protein>
    <submittedName>
        <fullName evidence="7">Peptide antibiotic transporter SbmA</fullName>
    </submittedName>
</protein>
<sequence length="406" mass="46591">MFKSFFPKPGPFFLSAFIWALIAVIFWQAGGGNWLLNLVHASKEVPISAARFWSLNYLVFYAFYAVCVGLFALYWFVRSPHRWQYWSVLGTALIIFVTWFLVEVGVAVNAWYAPFWDLIQQALTSPNKVSINQLYQEVSVFLGIALIAVTVGVLNNFFVSHYVFRWRTAMNEHYTAHWDYLRHIEGAAQRVQEDTMRFASTLEDMGTSFIHAIMTLIAFLPVLVTLSAHVPTLPILGSIPYGLVIAAIIWSLMGTGLLAIVGIKLPGLEFKNQRVEAAYRKELVYGEDDESRATPPTVRELFSAVRQNYFRLYFHYMYFNIARILYLQVDNVFGLFLLFPSIAAGAITLGLMQQILNVFGQVRTSFQYLINSWTTLVELMSIYKRLRSFEHELDNKDLQEVTHTFG</sequence>
<keyword evidence="5 6" id="KW-0472">Membrane</keyword>
<feature type="transmembrane region" description="Helical" evidence="6">
    <location>
        <begin position="309"/>
        <end position="326"/>
    </location>
</feature>
<evidence type="ECO:0000256" key="1">
    <source>
        <dbReference type="ARBA" id="ARBA00004651"/>
    </source>
</evidence>
<evidence type="ECO:0000313" key="7">
    <source>
        <dbReference type="EMBL" id="MEO3989797.1"/>
    </source>
</evidence>
<dbReference type="InterPro" id="IPR050835">
    <property type="entry name" value="ABC_transporter_sub-D"/>
</dbReference>
<dbReference type="InterPro" id="IPR036640">
    <property type="entry name" value="ABC1_TM_sf"/>
</dbReference>